<keyword evidence="2" id="KW-1185">Reference proteome</keyword>
<organism evidence="1 2">
    <name type="scientific">Tautonia plasticadhaerens</name>
    <dbReference type="NCBI Taxonomy" id="2527974"/>
    <lineage>
        <taxon>Bacteria</taxon>
        <taxon>Pseudomonadati</taxon>
        <taxon>Planctomycetota</taxon>
        <taxon>Planctomycetia</taxon>
        <taxon>Isosphaerales</taxon>
        <taxon>Isosphaeraceae</taxon>
        <taxon>Tautonia</taxon>
    </lineage>
</organism>
<dbReference type="Proteomes" id="UP000317835">
    <property type="component" value="Chromosome"/>
</dbReference>
<name>A0A518H0N0_9BACT</name>
<gene>
    <name evidence="1" type="primary">fmdA</name>
    <name evidence="1" type="ORF">ElP_22860</name>
</gene>
<dbReference type="GO" id="GO:0004328">
    <property type="term" value="F:formamidase activity"/>
    <property type="evidence" value="ECO:0007669"/>
    <property type="project" value="UniProtKB-EC"/>
</dbReference>
<accession>A0A518H0N0</accession>
<dbReference type="NCBIfam" id="NF045496">
    <property type="entry name" value="FormamaseFmdA"/>
    <property type="match status" value="1"/>
</dbReference>
<dbReference type="InterPro" id="IPR054833">
    <property type="entry name" value="FormamaseFmdA"/>
</dbReference>
<dbReference type="AlphaFoldDB" id="A0A518H0N0"/>
<dbReference type="EC" id="3.5.1.49" evidence="1"/>
<dbReference type="PANTHER" id="PTHR31891">
    <property type="entry name" value="FORMAMIDASE C869.04-RELATED"/>
    <property type="match status" value="1"/>
</dbReference>
<dbReference type="SUPFAM" id="SSF141130">
    <property type="entry name" value="Acetamidase/Formamidase-like"/>
    <property type="match status" value="1"/>
</dbReference>
<reference evidence="1 2" key="1">
    <citation type="submission" date="2019-02" db="EMBL/GenBank/DDBJ databases">
        <title>Deep-cultivation of Planctomycetes and their phenomic and genomic characterization uncovers novel biology.</title>
        <authorList>
            <person name="Wiegand S."/>
            <person name="Jogler M."/>
            <person name="Boedeker C."/>
            <person name="Pinto D."/>
            <person name="Vollmers J."/>
            <person name="Rivas-Marin E."/>
            <person name="Kohn T."/>
            <person name="Peeters S.H."/>
            <person name="Heuer A."/>
            <person name="Rast P."/>
            <person name="Oberbeckmann S."/>
            <person name="Bunk B."/>
            <person name="Jeske O."/>
            <person name="Meyerdierks A."/>
            <person name="Storesund J.E."/>
            <person name="Kallscheuer N."/>
            <person name="Luecker S."/>
            <person name="Lage O.M."/>
            <person name="Pohl T."/>
            <person name="Merkel B.J."/>
            <person name="Hornburger P."/>
            <person name="Mueller R.-W."/>
            <person name="Bruemmer F."/>
            <person name="Labrenz M."/>
            <person name="Spormann A.M."/>
            <person name="Op den Camp H."/>
            <person name="Overmann J."/>
            <person name="Amann R."/>
            <person name="Jetten M.S.M."/>
            <person name="Mascher T."/>
            <person name="Medema M.H."/>
            <person name="Devos D.P."/>
            <person name="Kaster A.-K."/>
            <person name="Ovreas L."/>
            <person name="Rohde M."/>
            <person name="Galperin M.Y."/>
            <person name="Jogler C."/>
        </authorList>
    </citation>
    <scope>NUCLEOTIDE SEQUENCE [LARGE SCALE GENOMIC DNA]</scope>
    <source>
        <strain evidence="1 2">ElP</strain>
    </source>
</reference>
<keyword evidence="1" id="KW-0378">Hydrolase</keyword>
<dbReference type="RefSeq" id="WP_197446892.1">
    <property type="nucleotide sequence ID" value="NZ_CP036426.1"/>
</dbReference>
<protein>
    <submittedName>
        <fullName evidence="1">Formamidase</fullName>
        <ecNumber evidence="1">3.5.1.49</ecNumber>
    </submittedName>
</protein>
<dbReference type="Gene3D" id="2.60.120.580">
    <property type="entry name" value="Acetamidase/Formamidase-like domains"/>
    <property type="match status" value="2"/>
</dbReference>
<sequence length="435" mass="46582">MSEPAMNRRDLLGAAGLGAVPAGAAQGAPPDLGHGHPAHDLGVRTLFHVDPDRKMAEQPIPGHNRLHPDIPAVVEVAPGDEFRVECQEWTDNQVGNNDSAEDDAHADLHAVHMLSGPFRIKGAEPGDLLVVDVLDIGPMRGWGYTGIFPKTNGGGFLTDHFPDAHKAVWDFYGVYATSRHLPGVKFAGLSHPGQLVTAPPPKLLDTWNARERALIDTDPDRVPPLAYPPSPDYALAGTASGNARDRIARECARTVPPRESGGNIDMKNLTRGARIYLPVHVEGGNLSVGDLHFSQGDGEITFCGAIEMAGWIHLGVDLIKGGMALYQQTTPMIARSPLEPHHSDYLCFSGLSVKEDGTQTYLDANVAYRNACLSAIRYLTTVLDDSPQQAYLLLGAAPIVGRVAGIVDIPNAFLTVELPTAIFDRDILPGAGGER</sequence>
<dbReference type="KEGG" id="tpla:ElP_22860"/>
<dbReference type="PANTHER" id="PTHR31891:SF1">
    <property type="entry name" value="FORMAMIDASE C869.04-RELATED"/>
    <property type="match status" value="1"/>
</dbReference>
<dbReference type="Pfam" id="PF03069">
    <property type="entry name" value="FmdA_AmdA"/>
    <property type="match status" value="1"/>
</dbReference>
<proteinExistence type="predicted"/>
<evidence type="ECO:0000313" key="2">
    <source>
        <dbReference type="Proteomes" id="UP000317835"/>
    </source>
</evidence>
<dbReference type="EMBL" id="CP036426">
    <property type="protein sequence ID" value="QDV34400.1"/>
    <property type="molecule type" value="Genomic_DNA"/>
</dbReference>
<evidence type="ECO:0000313" key="1">
    <source>
        <dbReference type="EMBL" id="QDV34400.1"/>
    </source>
</evidence>
<dbReference type="InterPro" id="IPR004304">
    <property type="entry name" value="FmdA_AmdA"/>
</dbReference>
<dbReference type="InterPro" id="IPR006311">
    <property type="entry name" value="TAT_signal"/>
</dbReference>
<dbReference type="PROSITE" id="PS51318">
    <property type="entry name" value="TAT"/>
    <property type="match status" value="1"/>
</dbReference>